<comment type="caution">
    <text evidence="6">The sequence shown here is derived from an EMBL/GenBank/DDBJ whole genome shotgun (WGS) entry which is preliminary data.</text>
</comment>
<feature type="domain" description="PDZ" evidence="5">
    <location>
        <begin position="73"/>
        <end position="111"/>
    </location>
</feature>
<reference evidence="6" key="1">
    <citation type="journal article" date="2023" name="Science">
        <title>Genome structures resolve the early diversification of teleost fishes.</title>
        <authorList>
            <person name="Parey E."/>
            <person name="Louis A."/>
            <person name="Montfort J."/>
            <person name="Bouchez O."/>
            <person name="Roques C."/>
            <person name="Iampietro C."/>
            <person name="Lluch J."/>
            <person name="Castinel A."/>
            <person name="Donnadieu C."/>
            <person name="Desvignes T."/>
            <person name="Floi Bucao C."/>
            <person name="Jouanno E."/>
            <person name="Wen M."/>
            <person name="Mejri S."/>
            <person name="Dirks R."/>
            <person name="Jansen H."/>
            <person name="Henkel C."/>
            <person name="Chen W.J."/>
            <person name="Zahm M."/>
            <person name="Cabau C."/>
            <person name="Klopp C."/>
            <person name="Thompson A.W."/>
            <person name="Robinson-Rechavi M."/>
            <person name="Braasch I."/>
            <person name="Lecointre G."/>
            <person name="Bobe J."/>
            <person name="Postlethwait J.H."/>
            <person name="Berthelot C."/>
            <person name="Roest Crollius H."/>
            <person name="Guiguen Y."/>
        </authorList>
    </citation>
    <scope>NUCLEOTIDE SEQUENCE</scope>
    <source>
        <strain evidence="6">WJC10195</strain>
    </source>
</reference>
<dbReference type="SUPFAM" id="SSF50156">
    <property type="entry name" value="PDZ domain-like"/>
    <property type="match status" value="1"/>
</dbReference>
<organism evidence="6 7">
    <name type="scientific">Synaphobranchus kaupii</name>
    <name type="common">Kaup's arrowtooth eel</name>
    <dbReference type="NCBI Taxonomy" id="118154"/>
    <lineage>
        <taxon>Eukaryota</taxon>
        <taxon>Metazoa</taxon>
        <taxon>Chordata</taxon>
        <taxon>Craniata</taxon>
        <taxon>Vertebrata</taxon>
        <taxon>Euteleostomi</taxon>
        <taxon>Actinopterygii</taxon>
        <taxon>Neopterygii</taxon>
        <taxon>Teleostei</taxon>
        <taxon>Anguilliformes</taxon>
        <taxon>Synaphobranchidae</taxon>
        <taxon>Synaphobranchus</taxon>
    </lineage>
</organism>
<evidence type="ECO:0000313" key="6">
    <source>
        <dbReference type="EMBL" id="KAJ8359043.1"/>
    </source>
</evidence>
<dbReference type="OrthoDB" id="75502at2759"/>
<evidence type="ECO:0000256" key="1">
    <source>
        <dbReference type="ARBA" id="ARBA00004496"/>
    </source>
</evidence>
<name>A0A9Q1IYW0_SYNKA</name>
<protein>
    <recommendedName>
        <fullName evidence="5">PDZ domain-containing protein</fullName>
    </recommendedName>
</protein>
<dbReference type="PANTHER" id="PTHR46227">
    <property type="entry name" value="GLUTAMATE RECEPTOR-INTERACTING PROTEIN GRIP"/>
    <property type="match status" value="1"/>
</dbReference>
<evidence type="ECO:0000313" key="7">
    <source>
        <dbReference type="Proteomes" id="UP001152622"/>
    </source>
</evidence>
<dbReference type="GO" id="GO:0098887">
    <property type="term" value="P:neurotransmitter receptor transport, endosome to postsynaptic membrane"/>
    <property type="evidence" value="ECO:0007669"/>
    <property type="project" value="TreeGrafter"/>
</dbReference>
<comment type="subcellular location">
    <subcellularLocation>
        <location evidence="1">Cytoplasm</location>
    </subcellularLocation>
</comment>
<dbReference type="GO" id="GO:0005737">
    <property type="term" value="C:cytoplasm"/>
    <property type="evidence" value="ECO:0007669"/>
    <property type="project" value="UniProtKB-SubCell"/>
</dbReference>
<keyword evidence="7" id="KW-1185">Reference proteome</keyword>
<keyword evidence="2" id="KW-0963">Cytoplasm</keyword>
<evidence type="ECO:0000256" key="2">
    <source>
        <dbReference type="ARBA" id="ARBA00022490"/>
    </source>
</evidence>
<dbReference type="AlphaFoldDB" id="A0A9Q1IYW0"/>
<evidence type="ECO:0000259" key="5">
    <source>
        <dbReference type="PROSITE" id="PS50106"/>
    </source>
</evidence>
<proteinExistence type="predicted"/>
<evidence type="ECO:0000256" key="4">
    <source>
        <dbReference type="SAM" id="MobiDB-lite"/>
    </source>
</evidence>
<dbReference type="Proteomes" id="UP001152622">
    <property type="component" value="Chromosome 5"/>
</dbReference>
<keyword evidence="3" id="KW-0677">Repeat</keyword>
<feature type="region of interest" description="Disordered" evidence="4">
    <location>
        <begin position="1"/>
        <end position="22"/>
    </location>
</feature>
<feature type="region of interest" description="Disordered" evidence="4">
    <location>
        <begin position="84"/>
        <end position="111"/>
    </location>
</feature>
<dbReference type="InterPro" id="IPR043545">
    <property type="entry name" value="GRIP1/2"/>
</dbReference>
<gene>
    <name evidence="6" type="ORF">SKAU_G00155680</name>
</gene>
<dbReference type="InterPro" id="IPR036034">
    <property type="entry name" value="PDZ_sf"/>
</dbReference>
<sequence>MERPLNPPAGEGENPLHMEGYNVNMPLLDDPITIAEVQHVIDHQLKPGKGVGPDGVSPGVFKLLPEEFRGVTVVELIKKEGSTLGLTISGGTDKDGKPRVSNLRPGGLAAR</sequence>
<dbReference type="Gene3D" id="2.30.42.10">
    <property type="match status" value="1"/>
</dbReference>
<evidence type="ECO:0000256" key="3">
    <source>
        <dbReference type="ARBA" id="ARBA00022737"/>
    </source>
</evidence>
<dbReference type="EMBL" id="JAINUF010000005">
    <property type="protein sequence ID" value="KAJ8359043.1"/>
    <property type="molecule type" value="Genomic_DNA"/>
</dbReference>
<dbReference type="PANTHER" id="PTHR46227:SF4">
    <property type="entry name" value="GLUTAMATE RECEPTOR-INTERACTING PROTEIN 2"/>
    <property type="match status" value="1"/>
</dbReference>
<dbReference type="InterPro" id="IPR001478">
    <property type="entry name" value="PDZ"/>
</dbReference>
<dbReference type="PROSITE" id="PS50106">
    <property type="entry name" value="PDZ"/>
    <property type="match status" value="1"/>
</dbReference>
<accession>A0A9Q1IYW0</accession>